<dbReference type="Pfam" id="PF14588">
    <property type="entry name" value="YjgF_endoribonc"/>
    <property type="match status" value="1"/>
</dbReference>
<dbReference type="InterPro" id="IPR013813">
    <property type="entry name" value="Endoribo_LPSP/chorism_mut-like"/>
</dbReference>
<organism evidence="3 4">
    <name type="scientific">Acidovorax soli</name>
    <dbReference type="NCBI Taxonomy" id="592050"/>
    <lineage>
        <taxon>Bacteria</taxon>
        <taxon>Pseudomonadati</taxon>
        <taxon>Pseudomonadota</taxon>
        <taxon>Betaproteobacteria</taxon>
        <taxon>Burkholderiales</taxon>
        <taxon>Comamonadaceae</taxon>
        <taxon>Acidovorax</taxon>
    </lineage>
</organism>
<dbReference type="Gene3D" id="3.30.1330.40">
    <property type="entry name" value="RutC-like"/>
    <property type="match status" value="1"/>
</dbReference>
<protein>
    <submittedName>
        <fullName evidence="3">Enamine deaminase RidA (YjgF/YER057c/UK114 family)</fullName>
    </submittedName>
</protein>
<proteinExistence type="predicted"/>
<feature type="domain" description="Endoribonuclease L-PSP/chorismate mutase-like" evidence="2">
    <location>
        <begin position="10"/>
        <end position="134"/>
    </location>
</feature>
<sequence length="166" mass="16962">MSPGASTSPEQRLAAAGLPLPPAPQPRGSYAPCHVHDAAPGQRWVAVSGQTSRIDGKPLAGLCEADADLEPARHAARVAMLNALAALRTACGGGGLAQVQHVVRLRGFVRSGAGFGAHPRVLDAASEVLAIAFPQHALPARSAVGVASLPDGVWVELEIDAVLKQP</sequence>
<dbReference type="CDD" id="cd02199">
    <property type="entry name" value="YjgF_YER057c_UK114_like_1"/>
    <property type="match status" value="1"/>
</dbReference>
<dbReference type="EMBL" id="JACHLK010000024">
    <property type="protein sequence ID" value="MBB6563872.1"/>
    <property type="molecule type" value="Genomic_DNA"/>
</dbReference>
<evidence type="ECO:0000313" key="4">
    <source>
        <dbReference type="Proteomes" id="UP000575083"/>
    </source>
</evidence>
<dbReference type="PANTHER" id="PTHR43760:SF1">
    <property type="entry name" value="ENDORIBONUCLEASE L-PSP_CHORISMATE MUTASE-LIKE DOMAIN-CONTAINING PROTEIN"/>
    <property type="match status" value="1"/>
</dbReference>
<evidence type="ECO:0000313" key="3">
    <source>
        <dbReference type="EMBL" id="MBB6563872.1"/>
    </source>
</evidence>
<reference evidence="3 4" key="1">
    <citation type="submission" date="2020-08" db="EMBL/GenBank/DDBJ databases">
        <title>Functional genomics of gut bacteria from endangered species of beetles.</title>
        <authorList>
            <person name="Carlos-Shanley C."/>
        </authorList>
    </citation>
    <scope>NUCLEOTIDE SEQUENCE [LARGE SCALE GENOMIC DNA]</scope>
    <source>
        <strain evidence="3 4">S00198</strain>
    </source>
</reference>
<name>A0A7X0PLM4_9BURK</name>
<dbReference type="SUPFAM" id="SSF55298">
    <property type="entry name" value="YjgF-like"/>
    <property type="match status" value="1"/>
</dbReference>
<evidence type="ECO:0000259" key="2">
    <source>
        <dbReference type="Pfam" id="PF14588"/>
    </source>
</evidence>
<gene>
    <name evidence="3" type="ORF">HNP48_006598</name>
</gene>
<feature type="compositionally biased region" description="Polar residues" evidence="1">
    <location>
        <begin position="1"/>
        <end position="10"/>
    </location>
</feature>
<dbReference type="RefSeq" id="WP_184865318.1">
    <property type="nucleotide sequence ID" value="NZ_JACHLK010000024.1"/>
</dbReference>
<keyword evidence="4" id="KW-1185">Reference proteome</keyword>
<dbReference type="PROSITE" id="PS01094">
    <property type="entry name" value="UPF0076"/>
    <property type="match status" value="1"/>
</dbReference>
<evidence type="ECO:0000256" key="1">
    <source>
        <dbReference type="SAM" id="MobiDB-lite"/>
    </source>
</evidence>
<dbReference type="PANTHER" id="PTHR43760">
    <property type="entry name" value="ENDORIBONUCLEASE-RELATED"/>
    <property type="match status" value="1"/>
</dbReference>
<dbReference type="InterPro" id="IPR019897">
    <property type="entry name" value="RidA_CS"/>
</dbReference>
<dbReference type="Proteomes" id="UP000575083">
    <property type="component" value="Unassembled WGS sequence"/>
</dbReference>
<dbReference type="AlphaFoldDB" id="A0A7X0PLM4"/>
<accession>A0A7X0PLM4</accession>
<comment type="caution">
    <text evidence="3">The sequence shown here is derived from an EMBL/GenBank/DDBJ whole genome shotgun (WGS) entry which is preliminary data.</text>
</comment>
<feature type="region of interest" description="Disordered" evidence="1">
    <location>
        <begin position="1"/>
        <end position="29"/>
    </location>
</feature>
<dbReference type="InterPro" id="IPR035959">
    <property type="entry name" value="RutC-like_sf"/>
</dbReference>